<evidence type="ECO:0000313" key="1">
    <source>
        <dbReference type="EMBL" id="QHW08619.1"/>
    </source>
</evidence>
<evidence type="ECO:0008006" key="2">
    <source>
        <dbReference type="Google" id="ProtNLM"/>
    </source>
</evidence>
<organism evidence="1">
    <name type="scientific">Staphylococcus aureus</name>
    <dbReference type="NCBI Taxonomy" id="1280"/>
    <lineage>
        <taxon>Bacteria</taxon>
        <taxon>Bacillati</taxon>
        <taxon>Bacillota</taxon>
        <taxon>Bacilli</taxon>
        <taxon>Bacillales</taxon>
        <taxon>Staphylococcaceae</taxon>
        <taxon>Staphylococcus</taxon>
    </lineage>
</organism>
<dbReference type="RefSeq" id="WP_220107770.1">
    <property type="nucleotide sequence ID" value="NZ_CP099497.1"/>
</dbReference>
<name>A0A6C0NCM6_STAAU</name>
<dbReference type="EMBL" id="MN220716">
    <property type="protein sequence ID" value="QHW08619.1"/>
    <property type="molecule type" value="Genomic_DNA"/>
</dbReference>
<dbReference type="AlphaFoldDB" id="A0A6C0NCM6"/>
<protein>
    <recommendedName>
        <fullName evidence="2">WYL domain-containing protein</fullName>
    </recommendedName>
</protein>
<proteinExistence type="predicted"/>
<accession>A0A6C0NCM6</accession>
<reference evidence="1" key="1">
    <citation type="journal article" date="2019" name="J. Antimicrob. Chemother.">
        <title>A novel SCCmec type V variant in porcine MRSA ST398 from China.</title>
        <authorList>
            <person name="Ji X."/>
            <person name="Kruger H."/>
            <person name="Fessler A.T."/>
            <person name="Liu J."/>
            <person name="Zeng Z."/>
            <person name="Wang Y."/>
            <person name="Wu C."/>
            <person name="Schwarz S."/>
        </authorList>
    </citation>
    <scope>NUCLEOTIDE SEQUENCE</scope>
    <source>
        <strain evidence="1">SHP6P021P</strain>
    </source>
</reference>
<sequence length="318" mass="37679">MEKEKRLLYFFLLMINGKKANRSELIRKTMRTSRTISRDMDSINRFFIDPELPWYDSNTQIRLIGKNDNAYYQLENNSFNYDSYATLGLLLSIKSLTPKIHSNVDKLFKQLISNGRAEDRTTLMSVLNHFSIRDKAYDGNFPGQELMMLQKALIKEKMIGFKQKSTNKYIFATPHSLMYMNYDYWFTYDLGGKFYDIKVRDLSDIYIDENYSKKKSEVNELVTVRVHKNISNELIQLYDVQYKRSLNEEEAKFVAKENDWLIFEIACTKLDAFYIAYQKAPYAQILAPQTYVDGFLERMLEIFNQYDTTTCKNFVIKK</sequence>